<dbReference type="InterPro" id="IPR011989">
    <property type="entry name" value="ARM-like"/>
</dbReference>
<dbReference type="InterPro" id="IPR039918">
    <property type="entry name" value="PPP4R4"/>
</dbReference>
<feature type="repeat" description="HEAT" evidence="2">
    <location>
        <begin position="289"/>
        <end position="327"/>
    </location>
</feature>
<dbReference type="InterPro" id="IPR016024">
    <property type="entry name" value="ARM-type_fold"/>
</dbReference>
<dbReference type="PANTHER" id="PTHR21467:SF0">
    <property type="entry name" value="SERINE_THREONINE-PROTEIN PHOSPHATASE 4 REGULATORY SUBUNIT 4"/>
    <property type="match status" value="1"/>
</dbReference>
<dbReference type="VEuPathDB" id="TriTrypDB:TcYC6_0081110"/>
<name>A0A2V2VC90_TRYCR</name>
<dbReference type="Gene3D" id="1.25.10.10">
    <property type="entry name" value="Leucine-rich Repeat Variant"/>
    <property type="match status" value="1"/>
</dbReference>
<reference evidence="4 5" key="1">
    <citation type="journal article" date="2018" name="Microb. Genom.">
        <title>Expanding an expanded genome: long-read sequencing of Trypanosoma cruzi.</title>
        <authorList>
            <person name="Berna L."/>
            <person name="Rodriguez M."/>
            <person name="Chiribao M.L."/>
            <person name="Parodi-Talice A."/>
            <person name="Pita S."/>
            <person name="Rijo G."/>
            <person name="Alvarez-Valin F."/>
            <person name="Robello C."/>
        </authorList>
    </citation>
    <scope>NUCLEOTIDE SEQUENCE [LARGE SCALE GENOMIC DNA]</scope>
    <source>
        <strain evidence="4 5">Dm28c</strain>
    </source>
</reference>
<dbReference type="VEuPathDB" id="TriTrypDB:Tc_MARK_395"/>
<dbReference type="VEuPathDB" id="TriTrypDB:C3747_11g347"/>
<feature type="region of interest" description="Disordered" evidence="3">
    <location>
        <begin position="760"/>
        <end position="792"/>
    </location>
</feature>
<dbReference type="PROSITE" id="PS50077">
    <property type="entry name" value="HEAT_REPEAT"/>
    <property type="match status" value="2"/>
</dbReference>
<evidence type="ECO:0000256" key="3">
    <source>
        <dbReference type="SAM" id="MobiDB-lite"/>
    </source>
</evidence>
<dbReference type="InterPro" id="IPR021133">
    <property type="entry name" value="HEAT_type_2"/>
</dbReference>
<accession>A0A2V2VC90</accession>
<dbReference type="VEuPathDB" id="TriTrypDB:Tc_MARK_396"/>
<dbReference type="PANTHER" id="PTHR21467">
    <property type="entry name" value="PROTEIN PHOSPHATASE 4 REGULATORY SUBUNIT 4 PPP4R4"/>
    <property type="match status" value="1"/>
</dbReference>
<organism evidence="4 5">
    <name type="scientific">Trypanosoma cruzi</name>
    <dbReference type="NCBI Taxonomy" id="5693"/>
    <lineage>
        <taxon>Eukaryota</taxon>
        <taxon>Discoba</taxon>
        <taxon>Euglenozoa</taxon>
        <taxon>Kinetoplastea</taxon>
        <taxon>Metakinetoplastina</taxon>
        <taxon>Trypanosomatida</taxon>
        <taxon>Trypanosomatidae</taxon>
        <taxon>Trypanosoma</taxon>
        <taxon>Schizotrypanum</taxon>
    </lineage>
</organism>
<dbReference type="VEuPathDB" id="TriTrypDB:TcCLB.479883.10"/>
<dbReference type="VEuPathDB" id="TriTrypDB:TcCLB.507669.110"/>
<feature type="region of interest" description="Disordered" evidence="3">
    <location>
        <begin position="18"/>
        <end position="50"/>
    </location>
</feature>
<feature type="compositionally biased region" description="Polar residues" evidence="3">
    <location>
        <begin position="19"/>
        <end position="35"/>
    </location>
</feature>
<sequence>MEYKSTFELRQQVLDLPTHLTSRARTGKKNSSSNPPCVPHPLNANNNGAVMDSDPDDPTALVRELPALDKLNALSASLKNEEEVQNYVEARNLSLEDTAKYIMANGSTGQKMSLFQRLKETLVGLDMSCISQVLMIAVDSMWVQEPELQCFAPGALIEVLPLLNNTVTRDLLMVTSTMLSVKTAEVRIAWNKLFSAFIDYLNNKQLDNDVVPLALKKTEHVEPQDQRELSCDLIGAVCRYLPHDIVERKLMNKVLALCQDTNVGVRQHMCQQLGIVARALGVDMAKEKIAPELFELLNDEDQTVSRAAFSCLVDLVEFFGPAYRREHLYPIIKNFISHPPEEVVSLIVGEYGRFLWEIRADIQTSEDVTLFAGFYQNAALKGDEVTRHRCAYNLPSVTASLPISVFALHLAPCCEALATDTSEPVRRSIAAGLHELVALLGEKAALYLQKPFLWLLDDSQKSVLNALSTHSHVLMDAFVKQLKPTERMAFFSSVEDVLLRLVARAEREWRIMDHVLDILSTYCKEFQETTLYEKFIPLLLKYGRNGAFCLKNRCAEMCIKIVANMSNVNSKVQFFSKLNNEYAHGSSCLGRKDYLRFVRAACSLFSRRFIRERMLECCFELQHDQMDMVRLELARTLPCLGRVLELSTSGSAFEEYQDMIHRLQMDESSEVRALTQSGLEIIELRDRGLKRDAGRIKFEEENREDRRREQAEGQLLDVAKEYDKAERRSKLRDLLKTEREKEQTELVRKSGTVRRLVKGATVQATPTKLSRPIPKTQTTHSGGATFQKKVQR</sequence>
<evidence type="ECO:0000313" key="5">
    <source>
        <dbReference type="Proteomes" id="UP000246121"/>
    </source>
</evidence>
<dbReference type="VEuPathDB" id="TriTrypDB:TCSYLVIO_001554"/>
<evidence type="ECO:0008006" key="6">
    <source>
        <dbReference type="Google" id="ProtNLM"/>
    </source>
</evidence>
<keyword evidence="1" id="KW-0677">Repeat</keyword>
<dbReference type="VEuPathDB" id="TriTrypDB:TcCLB.509877.89"/>
<dbReference type="VEuPathDB" id="TriTrypDB:TCDM_00889"/>
<evidence type="ECO:0000256" key="2">
    <source>
        <dbReference type="PROSITE-ProRule" id="PRU00103"/>
    </source>
</evidence>
<evidence type="ECO:0000256" key="1">
    <source>
        <dbReference type="ARBA" id="ARBA00022737"/>
    </source>
</evidence>
<dbReference type="Proteomes" id="UP000246121">
    <property type="component" value="Unassembled WGS sequence"/>
</dbReference>
<dbReference type="VEuPathDB" id="TriTrypDB:TcBrA4_0008550"/>
<dbReference type="VEuPathDB" id="TriTrypDB:BCY84_02207"/>
<proteinExistence type="predicted"/>
<dbReference type="Pfam" id="PF02985">
    <property type="entry name" value="HEAT"/>
    <property type="match status" value="1"/>
</dbReference>
<evidence type="ECO:0000313" key="4">
    <source>
        <dbReference type="EMBL" id="PWU93979.1"/>
    </source>
</evidence>
<feature type="compositionally biased region" description="Polar residues" evidence="3">
    <location>
        <begin position="775"/>
        <end position="784"/>
    </location>
</feature>
<dbReference type="AlphaFoldDB" id="A0A2V2VC90"/>
<dbReference type="VEuPathDB" id="TriTrypDB:TcG_00777"/>
<dbReference type="VEuPathDB" id="TriTrypDB:ECC02_003419"/>
<gene>
    <name evidence="4" type="ORF">C4B63_28g47</name>
</gene>
<dbReference type="SUPFAM" id="SSF48371">
    <property type="entry name" value="ARM repeat"/>
    <property type="match status" value="1"/>
</dbReference>
<comment type="caution">
    <text evidence="4">The sequence shown here is derived from an EMBL/GenBank/DDBJ whole genome shotgun (WGS) entry which is preliminary data.</text>
</comment>
<dbReference type="EMBL" id="PRFA01000028">
    <property type="protein sequence ID" value="PWU93979.1"/>
    <property type="molecule type" value="Genomic_DNA"/>
</dbReference>
<protein>
    <recommendedName>
        <fullName evidence="6">Serine/threonine-protein phosphatase 4 regulatory subunit 4</fullName>
    </recommendedName>
</protein>
<feature type="repeat" description="HEAT" evidence="2">
    <location>
        <begin position="410"/>
        <end position="448"/>
    </location>
</feature>
<dbReference type="VEuPathDB" id="TriTrypDB:TcCL_ESM05752"/>
<dbReference type="VEuPathDB" id="TriTrypDB:C4B63_28g47"/>
<dbReference type="OrthoDB" id="340346at2759"/>
<dbReference type="InterPro" id="IPR000357">
    <property type="entry name" value="HEAT"/>
</dbReference>